<comment type="subcellular location">
    <subcellularLocation>
        <location evidence="1">Cell membrane</location>
        <topology evidence="1">Multi-pass membrane protein</topology>
    </subcellularLocation>
</comment>
<evidence type="ECO:0000256" key="7">
    <source>
        <dbReference type="ARBA" id="ARBA00022777"/>
    </source>
</evidence>
<proteinExistence type="predicted"/>
<protein>
    <submittedName>
        <fullName evidence="14">Sensor histidine kinase</fullName>
        <ecNumber evidence="14">2.7.13.3</ecNumber>
    </submittedName>
</protein>
<organism evidence="14 15">
    <name type="scientific">Paenibacillus enshidis</name>
    <dbReference type="NCBI Taxonomy" id="1458439"/>
    <lineage>
        <taxon>Bacteria</taxon>
        <taxon>Bacillati</taxon>
        <taxon>Bacillota</taxon>
        <taxon>Bacilli</taxon>
        <taxon>Bacillales</taxon>
        <taxon>Paenibacillaceae</taxon>
        <taxon>Paenibacillus</taxon>
    </lineage>
</organism>
<feature type="transmembrane region" description="Helical" evidence="12">
    <location>
        <begin position="12"/>
        <end position="32"/>
    </location>
</feature>
<dbReference type="PANTHER" id="PTHR34220:SF11">
    <property type="entry name" value="SENSOR PROTEIN KINASE HPTS"/>
    <property type="match status" value="1"/>
</dbReference>
<comment type="caution">
    <text evidence="14">The sequence shown here is derived from an EMBL/GenBank/DDBJ whole genome shotgun (WGS) entry which is preliminary data.</text>
</comment>
<keyword evidence="11 12" id="KW-0472">Membrane</keyword>
<accession>A0ABV5AM79</accession>
<keyword evidence="5 12" id="KW-0812">Transmembrane</keyword>
<dbReference type="EC" id="2.7.13.3" evidence="14"/>
<dbReference type="InterPro" id="IPR050640">
    <property type="entry name" value="Bact_2-comp_sensor_kinase"/>
</dbReference>
<dbReference type="SMART" id="SM00304">
    <property type="entry name" value="HAMP"/>
    <property type="match status" value="1"/>
</dbReference>
<dbReference type="SUPFAM" id="SSF55874">
    <property type="entry name" value="ATPase domain of HSP90 chaperone/DNA topoisomerase II/histidine kinase"/>
    <property type="match status" value="1"/>
</dbReference>
<keyword evidence="10" id="KW-0902">Two-component regulatory system</keyword>
<name>A0ABV5AM79_9BACL</name>
<dbReference type="GO" id="GO:0004673">
    <property type="term" value="F:protein histidine kinase activity"/>
    <property type="evidence" value="ECO:0007669"/>
    <property type="project" value="UniProtKB-EC"/>
</dbReference>
<evidence type="ECO:0000256" key="11">
    <source>
        <dbReference type="ARBA" id="ARBA00023136"/>
    </source>
</evidence>
<dbReference type="InterPro" id="IPR003660">
    <property type="entry name" value="HAMP_dom"/>
</dbReference>
<keyword evidence="15" id="KW-1185">Reference proteome</keyword>
<dbReference type="SUPFAM" id="SSF158472">
    <property type="entry name" value="HAMP domain-like"/>
    <property type="match status" value="1"/>
</dbReference>
<dbReference type="Gene3D" id="3.30.450.20">
    <property type="entry name" value="PAS domain"/>
    <property type="match status" value="1"/>
</dbReference>
<feature type="domain" description="HAMP" evidence="13">
    <location>
        <begin position="315"/>
        <end position="367"/>
    </location>
</feature>
<keyword evidence="4 14" id="KW-0808">Transferase</keyword>
<dbReference type="Gene3D" id="3.30.565.10">
    <property type="entry name" value="Histidine kinase-like ATPase, C-terminal domain"/>
    <property type="match status" value="1"/>
</dbReference>
<evidence type="ECO:0000256" key="2">
    <source>
        <dbReference type="ARBA" id="ARBA00022475"/>
    </source>
</evidence>
<keyword evidence="3" id="KW-0597">Phosphoprotein</keyword>
<dbReference type="RefSeq" id="WP_375352497.1">
    <property type="nucleotide sequence ID" value="NZ_JBHHMI010000001.1"/>
</dbReference>
<feature type="transmembrane region" description="Helical" evidence="12">
    <location>
        <begin position="292"/>
        <end position="318"/>
    </location>
</feature>
<keyword evidence="9 12" id="KW-1133">Transmembrane helix</keyword>
<dbReference type="PANTHER" id="PTHR34220">
    <property type="entry name" value="SENSOR HISTIDINE KINASE YPDA"/>
    <property type="match status" value="1"/>
</dbReference>
<gene>
    <name evidence="14" type="ORF">ACE41H_00460</name>
</gene>
<keyword evidence="2" id="KW-1003">Cell membrane</keyword>
<evidence type="ECO:0000256" key="10">
    <source>
        <dbReference type="ARBA" id="ARBA00023012"/>
    </source>
</evidence>
<evidence type="ECO:0000313" key="14">
    <source>
        <dbReference type="EMBL" id="MFB5265262.1"/>
    </source>
</evidence>
<evidence type="ECO:0000256" key="8">
    <source>
        <dbReference type="ARBA" id="ARBA00022840"/>
    </source>
</evidence>
<dbReference type="Pfam" id="PF00672">
    <property type="entry name" value="HAMP"/>
    <property type="match status" value="1"/>
</dbReference>
<evidence type="ECO:0000256" key="3">
    <source>
        <dbReference type="ARBA" id="ARBA00022553"/>
    </source>
</evidence>
<evidence type="ECO:0000256" key="5">
    <source>
        <dbReference type="ARBA" id="ARBA00022692"/>
    </source>
</evidence>
<dbReference type="Pfam" id="PF06580">
    <property type="entry name" value="His_kinase"/>
    <property type="match status" value="1"/>
</dbReference>
<dbReference type="PROSITE" id="PS50885">
    <property type="entry name" value="HAMP"/>
    <property type="match status" value="1"/>
</dbReference>
<dbReference type="Gene3D" id="6.10.340.10">
    <property type="match status" value="1"/>
</dbReference>
<keyword evidence="8" id="KW-0067">ATP-binding</keyword>
<evidence type="ECO:0000256" key="12">
    <source>
        <dbReference type="SAM" id="Phobius"/>
    </source>
</evidence>
<evidence type="ECO:0000256" key="9">
    <source>
        <dbReference type="ARBA" id="ARBA00022989"/>
    </source>
</evidence>
<dbReference type="InterPro" id="IPR010559">
    <property type="entry name" value="Sig_transdc_His_kin_internal"/>
</dbReference>
<reference evidence="14 15" key="1">
    <citation type="submission" date="2024-09" db="EMBL/GenBank/DDBJ databases">
        <title>Paenibacillus zeirhizospherea sp. nov., isolated from surface of the maize (Zea mays) roots in a horticulture field, Hungary.</title>
        <authorList>
            <person name="Marton D."/>
            <person name="Farkas M."/>
            <person name="Bedics A."/>
            <person name="Toth E."/>
            <person name="Tancsics A."/>
            <person name="Boka K."/>
            <person name="Maroti G."/>
            <person name="Kriszt B."/>
            <person name="Cserhati M."/>
        </authorList>
    </citation>
    <scope>NUCLEOTIDE SEQUENCE [LARGE SCALE GENOMIC DNA]</scope>
    <source>
        <strain evidence="14 15">KCTC 33519</strain>
    </source>
</reference>
<keyword evidence="6" id="KW-0547">Nucleotide-binding</keyword>
<dbReference type="CDD" id="cd06225">
    <property type="entry name" value="HAMP"/>
    <property type="match status" value="1"/>
</dbReference>
<dbReference type="EMBL" id="JBHHMI010000001">
    <property type="protein sequence ID" value="MFB5265262.1"/>
    <property type="molecule type" value="Genomic_DNA"/>
</dbReference>
<sequence>MKWNSIRTKLIVFMLIATILPIAITMFITYSYTTQSLRTRVAQEDANLLYQGGRNLTSLLDDLNRSSSGVYSISNLLLAGYEDLQSNSQVYAVLSGISRSVPDIFQVYLYENKSRKATLVTLNTPQRNYNIAPFVDSVGSDQHSVWVQESHMSHTYGLTSIQPRYPSEPVFTLHRKIEKVPSSDIIGYLSIDVKLSALSDIVEQLYEQNREKIYILDDNGNIVYSDDQNMLGLPLREPWYAEQIARSPNSSGNFEQDGNVFVYQRISSLATRWTLVKQVPVSYLTLEANRAAFINILVLAVSLIIIVAATVTISLRITAPIKRLGRYMDQIQSGNLNVDIQPAGHDEIGAVMLRFRGMMDTINNLILREYRLELANKTNQLKALQAQINPHFLNNTLQIIGTLALELNVPRIYALLSALAKMMHYSMHNDDKTVTLRDELEHVKAYIELQKERFENRFIFRYDVEEQLLDLPMPKMILQPIVENYFKHGFDRSAVNGEITLLAIASAEGGAKITVQNNGMHIPEARLLRLQQELVAWPPTGNHPLDTGQDTKRPSIGLTNVLARLKLFSGDLASLSIDNLHPAGVKVTLFIAEKDITESEDY</sequence>
<evidence type="ECO:0000256" key="1">
    <source>
        <dbReference type="ARBA" id="ARBA00004651"/>
    </source>
</evidence>
<dbReference type="Proteomes" id="UP001580346">
    <property type="component" value="Unassembled WGS sequence"/>
</dbReference>
<evidence type="ECO:0000256" key="6">
    <source>
        <dbReference type="ARBA" id="ARBA00022741"/>
    </source>
</evidence>
<evidence type="ECO:0000313" key="15">
    <source>
        <dbReference type="Proteomes" id="UP001580346"/>
    </source>
</evidence>
<dbReference type="InterPro" id="IPR036890">
    <property type="entry name" value="HATPase_C_sf"/>
</dbReference>
<evidence type="ECO:0000259" key="13">
    <source>
        <dbReference type="PROSITE" id="PS50885"/>
    </source>
</evidence>
<evidence type="ECO:0000256" key="4">
    <source>
        <dbReference type="ARBA" id="ARBA00022679"/>
    </source>
</evidence>
<keyword evidence="7 14" id="KW-0418">Kinase</keyword>